<name>A0ACC1TSB1_9AGAR</name>
<proteinExistence type="predicted"/>
<dbReference type="Proteomes" id="UP001163835">
    <property type="component" value="Unassembled WGS sequence"/>
</dbReference>
<evidence type="ECO:0000313" key="1">
    <source>
        <dbReference type="EMBL" id="KAJ3807650.1"/>
    </source>
</evidence>
<accession>A0ACC1TSB1</accession>
<evidence type="ECO:0000313" key="2">
    <source>
        <dbReference type="Proteomes" id="UP001163835"/>
    </source>
</evidence>
<organism evidence="1 2">
    <name type="scientific">Lentinula aff. lateritia</name>
    <dbReference type="NCBI Taxonomy" id="2804960"/>
    <lineage>
        <taxon>Eukaryota</taxon>
        <taxon>Fungi</taxon>
        <taxon>Dikarya</taxon>
        <taxon>Basidiomycota</taxon>
        <taxon>Agaricomycotina</taxon>
        <taxon>Agaricomycetes</taxon>
        <taxon>Agaricomycetidae</taxon>
        <taxon>Agaricales</taxon>
        <taxon>Marasmiineae</taxon>
        <taxon>Omphalotaceae</taxon>
        <taxon>Lentinula</taxon>
    </lineage>
</organism>
<keyword evidence="2" id="KW-1185">Reference proteome</keyword>
<protein>
    <submittedName>
        <fullName evidence="1">Uncharacterized protein</fullName>
    </submittedName>
</protein>
<comment type="caution">
    <text evidence="1">The sequence shown here is derived from an EMBL/GenBank/DDBJ whole genome shotgun (WGS) entry which is preliminary data.</text>
</comment>
<gene>
    <name evidence="1" type="ORF">F5876DRAFT_67936</name>
</gene>
<reference evidence="1" key="1">
    <citation type="submission" date="2022-09" db="EMBL/GenBank/DDBJ databases">
        <title>A Global Phylogenomic Analysis of the Shiitake Genus Lentinula.</title>
        <authorList>
            <consortium name="DOE Joint Genome Institute"/>
            <person name="Sierra-Patev S."/>
            <person name="Min B."/>
            <person name="Naranjo-Ortiz M."/>
            <person name="Looney B."/>
            <person name="Konkel Z."/>
            <person name="Slot J.C."/>
            <person name="Sakamoto Y."/>
            <person name="Steenwyk J.L."/>
            <person name="Rokas A."/>
            <person name="Carro J."/>
            <person name="Camarero S."/>
            <person name="Ferreira P."/>
            <person name="Molpeceres G."/>
            <person name="Ruiz-Duenas F.J."/>
            <person name="Serrano A."/>
            <person name="Henrissat B."/>
            <person name="Drula E."/>
            <person name="Hughes K.W."/>
            <person name="Mata J.L."/>
            <person name="Ishikawa N.K."/>
            <person name="Vargas-Isla R."/>
            <person name="Ushijima S."/>
            <person name="Smith C.A."/>
            <person name="Ahrendt S."/>
            <person name="Andreopoulos W."/>
            <person name="He G."/>
            <person name="Labutti K."/>
            <person name="Lipzen A."/>
            <person name="Ng V."/>
            <person name="Riley R."/>
            <person name="Sandor L."/>
            <person name="Barry K."/>
            <person name="Martinez A.T."/>
            <person name="Xiao Y."/>
            <person name="Gibbons J.G."/>
            <person name="Terashima K."/>
            <person name="Grigoriev I.V."/>
            <person name="Hibbett D.S."/>
        </authorList>
    </citation>
    <scope>NUCLEOTIDE SEQUENCE</scope>
    <source>
        <strain evidence="1">TMI1499</strain>
    </source>
</reference>
<sequence>MALDDLSLGPLIIGFALSTFLFGITTTQAYIYYGKFPDDPLRFKVLVTVLWYIMYQLNQSSTHEFVRVMELAHTICLTASMYRFFVTLFGSPDVLLRTPTALNVAIIFGCFNLAVGVEAFLVDLATLSAKFDWLITSVWIISMLHHEFGGAGSEILRRKSALEKTAALLDKIIIWTVDEPNFRNRTYHKHCSSFFNNMFPCYEEKLSILFSAPLNIFTRTKVIFEVFAICVIASINARYSLGKAQKGSSGMISLPQSRQYNGDTNASVVASQNLEIGIAIEMSTVTDDATDTEGAKLQHSQL</sequence>
<dbReference type="EMBL" id="MU795286">
    <property type="protein sequence ID" value="KAJ3807650.1"/>
    <property type="molecule type" value="Genomic_DNA"/>
</dbReference>